<dbReference type="STRING" id="1076935.U4KYU7"/>
<evidence type="ECO:0000256" key="1">
    <source>
        <dbReference type="SAM" id="MobiDB-lite"/>
    </source>
</evidence>
<dbReference type="OrthoDB" id="5977668at2759"/>
<dbReference type="PANTHER" id="PTHR42923:SF42">
    <property type="entry name" value="AMINE OXIDASE DOMAIN-CONTAINING PROTEIN"/>
    <property type="match status" value="1"/>
</dbReference>
<dbReference type="PANTHER" id="PTHR42923">
    <property type="entry name" value="PROTOPORPHYRINOGEN OXIDASE"/>
    <property type="match status" value="1"/>
</dbReference>
<feature type="compositionally biased region" description="Low complexity" evidence="1">
    <location>
        <begin position="334"/>
        <end position="354"/>
    </location>
</feature>
<keyword evidence="2" id="KW-1133">Transmembrane helix</keyword>
<feature type="transmembrane region" description="Helical" evidence="2">
    <location>
        <begin position="118"/>
        <end position="139"/>
    </location>
</feature>
<reference evidence="3 4" key="1">
    <citation type="journal article" date="2013" name="PLoS Genet.">
        <title>The genome and development-dependent transcriptomes of Pyronema confluens: a window into fungal evolution.</title>
        <authorList>
            <person name="Traeger S."/>
            <person name="Altegoer F."/>
            <person name="Freitag M."/>
            <person name="Gabaldon T."/>
            <person name="Kempken F."/>
            <person name="Kumar A."/>
            <person name="Marcet-Houben M."/>
            <person name="Poggeler S."/>
            <person name="Stajich J.E."/>
            <person name="Nowrousian M."/>
        </authorList>
    </citation>
    <scope>NUCLEOTIDE SEQUENCE [LARGE SCALE GENOMIC DNA]</scope>
    <source>
        <strain evidence="4">CBS 100304</strain>
        <tissue evidence="3">Vegetative mycelium</tissue>
    </source>
</reference>
<keyword evidence="2" id="KW-0472">Membrane</keyword>
<keyword evidence="4" id="KW-1185">Reference proteome</keyword>
<dbReference type="SUPFAM" id="SSF51905">
    <property type="entry name" value="FAD/NAD(P)-binding domain"/>
    <property type="match status" value="1"/>
</dbReference>
<dbReference type="InterPro" id="IPR036188">
    <property type="entry name" value="FAD/NAD-bd_sf"/>
</dbReference>
<dbReference type="eggNOG" id="ENOG502RZ2M">
    <property type="taxonomic scope" value="Eukaryota"/>
</dbReference>
<gene>
    <name evidence="3" type="ORF">PCON_03791</name>
</gene>
<dbReference type="EMBL" id="HF935218">
    <property type="protein sequence ID" value="CCX04809.1"/>
    <property type="molecule type" value="Genomic_DNA"/>
</dbReference>
<proteinExistence type="predicted"/>
<evidence type="ECO:0000313" key="4">
    <source>
        <dbReference type="Proteomes" id="UP000018144"/>
    </source>
</evidence>
<protein>
    <recommendedName>
        <fullName evidence="5">Amine oxidase domain-containing protein</fullName>
    </recommendedName>
</protein>
<dbReference type="OMA" id="CFFVAPK"/>
<feature type="transmembrane region" description="Helical" evidence="2">
    <location>
        <begin position="6"/>
        <end position="25"/>
    </location>
</feature>
<evidence type="ECO:0000313" key="3">
    <source>
        <dbReference type="EMBL" id="CCX04809.1"/>
    </source>
</evidence>
<dbReference type="Gene3D" id="3.50.50.60">
    <property type="entry name" value="FAD/NAD(P)-binding domain"/>
    <property type="match status" value="1"/>
</dbReference>
<accession>U4KYU7</accession>
<feature type="region of interest" description="Disordered" evidence="1">
    <location>
        <begin position="326"/>
        <end position="359"/>
    </location>
</feature>
<dbReference type="Pfam" id="PF13450">
    <property type="entry name" value="NAD_binding_8"/>
    <property type="match status" value="1"/>
</dbReference>
<keyword evidence="2" id="KW-0812">Transmembrane</keyword>
<dbReference type="GO" id="GO:0016491">
    <property type="term" value="F:oxidoreductase activity"/>
    <property type="evidence" value="ECO:0007669"/>
    <property type="project" value="TreeGrafter"/>
</dbReference>
<evidence type="ECO:0008006" key="5">
    <source>
        <dbReference type="Google" id="ProtNLM"/>
    </source>
</evidence>
<name>U4KYU7_PYROM</name>
<organism evidence="3 4">
    <name type="scientific">Pyronema omphalodes (strain CBS 100304)</name>
    <name type="common">Pyronema confluens</name>
    <dbReference type="NCBI Taxonomy" id="1076935"/>
    <lineage>
        <taxon>Eukaryota</taxon>
        <taxon>Fungi</taxon>
        <taxon>Dikarya</taxon>
        <taxon>Ascomycota</taxon>
        <taxon>Pezizomycotina</taxon>
        <taxon>Pezizomycetes</taxon>
        <taxon>Pezizales</taxon>
        <taxon>Pyronemataceae</taxon>
        <taxon>Pyronema</taxon>
    </lineage>
</organism>
<dbReference type="AlphaFoldDB" id="U4KYU7"/>
<dbReference type="InterPro" id="IPR050464">
    <property type="entry name" value="Zeta_carotene_desat/Oxidored"/>
</dbReference>
<sequence>MPERRTISVLVVGSGLAGLTAAHLLHNDKRQRYDVTIFEQGPVPSLSSASLSTPSGPIDIPMRSFTASYYPHLSRVLQYLHLPVRPEPFLFSFPSYSHPSRLASLPPRPSHRSWPQHIRLLAALAFAYAYFIFTCFFLPPSDSEDFGQWMKRVRLPGWFVGEYILPLMAAVATCDHAELLAFPAKDVVGYKRVTNGEPHVVVADGVGALQRQLLEGGKAGAVKIELNRRVHRIQGAVQGPKVVTYLEDGAEVTGVYDKVVLAVTPDVVGGIYAPLKEKMSRIPTKKVEVVAIREEGREGEIILRSKGGETEARHCARGLVTVTGPLTAIGDGKSGASTPSEPSSGASSGASTPSQEESKVIRRSVFTRVLRSVESRQVVKSLEKSNGDDGVFVVGGWCWDGMVLLEGCVRSAEGVARKLGVEVPW</sequence>
<evidence type="ECO:0000256" key="2">
    <source>
        <dbReference type="SAM" id="Phobius"/>
    </source>
</evidence>
<dbReference type="Proteomes" id="UP000018144">
    <property type="component" value="Unassembled WGS sequence"/>
</dbReference>